<dbReference type="Gene3D" id="3.20.20.140">
    <property type="entry name" value="Metal-dependent hydrolases"/>
    <property type="match status" value="1"/>
</dbReference>
<protein>
    <submittedName>
        <fullName evidence="4">G2548 protein</fullName>
    </submittedName>
</protein>
<dbReference type="PANTHER" id="PTHR21240:SF28">
    <property type="entry name" value="ISO-OROTATE DECARBOXYLASE (EUROFUNG)"/>
    <property type="match status" value="1"/>
</dbReference>
<evidence type="ECO:0000256" key="1">
    <source>
        <dbReference type="ARBA" id="ARBA00023239"/>
    </source>
</evidence>
<comment type="caution">
    <text evidence="4">The sequence shown here is derived from an EMBL/GenBank/DDBJ whole genome shotgun (WGS) entry which is preliminary data.</text>
</comment>
<accession>A0ABP1FKN2</accession>
<evidence type="ECO:0000313" key="4">
    <source>
        <dbReference type="EMBL" id="CAL5220516.1"/>
    </source>
</evidence>
<dbReference type="SUPFAM" id="SSF51556">
    <property type="entry name" value="Metallo-dependent hydrolases"/>
    <property type="match status" value="1"/>
</dbReference>
<feature type="domain" description="Amidohydrolase-related" evidence="3">
    <location>
        <begin position="9"/>
        <end position="269"/>
    </location>
</feature>
<reference evidence="4 5" key="1">
    <citation type="submission" date="2024-06" db="EMBL/GenBank/DDBJ databases">
        <authorList>
            <person name="Kraege A."/>
            <person name="Thomma B."/>
        </authorList>
    </citation>
    <scope>NUCLEOTIDE SEQUENCE [LARGE SCALE GENOMIC DNA]</scope>
</reference>
<evidence type="ECO:0000259" key="3">
    <source>
        <dbReference type="Pfam" id="PF04909"/>
    </source>
</evidence>
<name>A0ABP1FKN2_9CHLO</name>
<dbReference type="Proteomes" id="UP001497392">
    <property type="component" value="Unassembled WGS sequence"/>
</dbReference>
<evidence type="ECO:0000313" key="5">
    <source>
        <dbReference type="Proteomes" id="UP001497392"/>
    </source>
</evidence>
<gene>
    <name evidence="4" type="primary">g2548</name>
    <name evidence="4" type="ORF">VP750_LOCUS2175</name>
</gene>
<keyword evidence="1 2" id="KW-0456">Lyase</keyword>
<evidence type="ECO:0000256" key="2">
    <source>
        <dbReference type="RuleBase" id="RU366045"/>
    </source>
</evidence>
<sequence>MDKFGISGAILSVSSPGTAFGDLSKARSMARQVNEYTAKIVSQYPERFGFFAFLPMPDLDASIEEARYALDVLKADGVVLLGNARGKYFSEPEFHPLLKELNSRKTVIFVHPNYLPGPQVPGLPPFVADFLLDTVRAATLYVTTGAAAEYKDLELILAHAGAFIPYVASRIGMAATAIGGGGLAQAGVSDASIEPLKRFYVDTALSTSPYAFPSLLTFTDPSHITFGSDFPFAPDAVGAYFAGELDKQFSNDTAALAQINSGTAAELFPRFSKQCMAGAAMGRDEL</sequence>
<keyword evidence="2" id="KW-0210">Decarboxylase</keyword>
<keyword evidence="5" id="KW-1185">Reference proteome</keyword>
<dbReference type="EMBL" id="CAXHTA020000004">
    <property type="protein sequence ID" value="CAL5220516.1"/>
    <property type="molecule type" value="Genomic_DNA"/>
</dbReference>
<dbReference type="Pfam" id="PF04909">
    <property type="entry name" value="Amidohydro_2"/>
    <property type="match status" value="1"/>
</dbReference>
<dbReference type="PANTHER" id="PTHR21240">
    <property type="entry name" value="2-AMINO-3-CARBOXYLMUCONATE-6-SEMIALDEHYDE DECARBOXYLASE"/>
    <property type="match status" value="1"/>
</dbReference>
<dbReference type="InterPro" id="IPR032465">
    <property type="entry name" value="ACMSD"/>
</dbReference>
<comment type="similarity">
    <text evidence="2">Belongs to the metallo-dependent hydrolases superfamily.</text>
</comment>
<proteinExistence type="inferred from homology"/>
<organism evidence="4 5">
    <name type="scientific">Coccomyxa viridis</name>
    <dbReference type="NCBI Taxonomy" id="1274662"/>
    <lineage>
        <taxon>Eukaryota</taxon>
        <taxon>Viridiplantae</taxon>
        <taxon>Chlorophyta</taxon>
        <taxon>core chlorophytes</taxon>
        <taxon>Trebouxiophyceae</taxon>
        <taxon>Trebouxiophyceae incertae sedis</taxon>
        <taxon>Coccomyxaceae</taxon>
        <taxon>Coccomyxa</taxon>
    </lineage>
</organism>
<dbReference type="InterPro" id="IPR006680">
    <property type="entry name" value="Amidohydro-rel"/>
</dbReference>
<dbReference type="InterPro" id="IPR032466">
    <property type="entry name" value="Metal_Hydrolase"/>
</dbReference>